<evidence type="ECO:0000313" key="3">
    <source>
        <dbReference type="Proteomes" id="UP000444316"/>
    </source>
</evidence>
<dbReference type="Pfam" id="PF04307">
    <property type="entry name" value="YdjM"/>
    <property type="match status" value="1"/>
</dbReference>
<dbReference type="EMBL" id="WWCL01000001">
    <property type="protein sequence ID" value="MYN43949.1"/>
    <property type="molecule type" value="Genomic_DNA"/>
</dbReference>
<dbReference type="Proteomes" id="UP000444316">
    <property type="component" value="Unassembled WGS sequence"/>
</dbReference>
<protein>
    <submittedName>
        <fullName evidence="2">Metal-dependent hydrolase</fullName>
    </submittedName>
</protein>
<evidence type="ECO:0000313" key="2">
    <source>
        <dbReference type="EMBL" id="MYN43949.1"/>
    </source>
</evidence>
<evidence type="ECO:0000256" key="1">
    <source>
        <dbReference type="SAM" id="Phobius"/>
    </source>
</evidence>
<feature type="transmembrane region" description="Helical" evidence="1">
    <location>
        <begin position="105"/>
        <end position="123"/>
    </location>
</feature>
<feature type="transmembrane region" description="Helical" evidence="1">
    <location>
        <begin position="143"/>
        <end position="164"/>
    </location>
</feature>
<feature type="transmembrane region" description="Helical" evidence="1">
    <location>
        <begin position="223"/>
        <end position="244"/>
    </location>
</feature>
<name>A0A845HSN1_9BURK</name>
<reference evidence="2" key="1">
    <citation type="submission" date="2019-12" db="EMBL/GenBank/DDBJ databases">
        <title>Novel species isolated from a subtropical stream in China.</title>
        <authorList>
            <person name="Lu H."/>
        </authorList>
    </citation>
    <scope>NUCLEOTIDE SEQUENCE [LARGE SCALE GENOMIC DNA]</scope>
    <source>
        <strain evidence="2">FT93W</strain>
    </source>
</reference>
<keyword evidence="1" id="KW-0812">Transmembrane</keyword>
<proteinExistence type="predicted"/>
<feature type="transmembrane region" description="Helical" evidence="1">
    <location>
        <begin position="171"/>
        <end position="188"/>
    </location>
</feature>
<sequence>MDNLSHSVIGAAVGALVQRSLPAEADSSAQRLRQRLLILACVLASNFPDLDLLLSPLLQQPLGYLLHHRGFTHTALLAIPQGLLLAALLWLLWPAARALLGSSRTARRGLGLAIGSGLVLHLLMDYSNSYGLHPWYPFDTRWFYGDMVFIVEPLFWVVLGVPLAMLVQRPWLRYGWLLALAGVILACAVRAYLLWPAVLVLAVLGASVALLQHRAGAQGRAGLLLGLALGVAFLGLQAGTSALARQAVTAALQQHDPKAQVLDVAMTAFPSMPLCWSYASVESNPRHGYYRLRRGVLSLAPALACPAALVGEEPSQALSPQVGEFAHVMAPLAALQQLKQSNCVVDAWLRFARLPVLILSTGTLSDYRFAATPKGNFTTLSTAGQPAAGCPAGVPQWEYPRQDMLTQPTIGIF</sequence>
<keyword evidence="1" id="KW-0472">Membrane</keyword>
<gene>
    <name evidence="2" type="ORF">GTP23_02565</name>
</gene>
<dbReference type="PANTHER" id="PTHR40031:SF1">
    <property type="entry name" value="MEMBRANE-BOUND METAL-DEPENDENT HYDROLASE"/>
    <property type="match status" value="1"/>
</dbReference>
<dbReference type="InterPro" id="IPR007404">
    <property type="entry name" value="YdjM-like"/>
</dbReference>
<organism evidence="2 3">
    <name type="scientific">Duganella fentianensis</name>
    <dbReference type="NCBI Taxonomy" id="2692177"/>
    <lineage>
        <taxon>Bacteria</taxon>
        <taxon>Pseudomonadati</taxon>
        <taxon>Pseudomonadota</taxon>
        <taxon>Betaproteobacteria</taxon>
        <taxon>Burkholderiales</taxon>
        <taxon>Oxalobacteraceae</taxon>
        <taxon>Telluria group</taxon>
        <taxon>Duganella</taxon>
    </lineage>
</organism>
<accession>A0A845HSN1</accession>
<keyword evidence="3" id="KW-1185">Reference proteome</keyword>
<keyword evidence="1" id="KW-1133">Transmembrane helix</keyword>
<dbReference type="PANTHER" id="PTHR40031">
    <property type="entry name" value="HYPOTHETICAL MEMBRANE SPANNING PROTEIN"/>
    <property type="match status" value="1"/>
</dbReference>
<keyword evidence="2" id="KW-0378">Hydrolase</keyword>
<dbReference type="RefSeq" id="WP_161033723.1">
    <property type="nucleotide sequence ID" value="NZ_WWCL01000001.1"/>
</dbReference>
<dbReference type="GO" id="GO:0016787">
    <property type="term" value="F:hydrolase activity"/>
    <property type="evidence" value="ECO:0007669"/>
    <property type="project" value="UniProtKB-KW"/>
</dbReference>
<comment type="caution">
    <text evidence="2">The sequence shown here is derived from an EMBL/GenBank/DDBJ whole genome shotgun (WGS) entry which is preliminary data.</text>
</comment>
<feature type="transmembrane region" description="Helical" evidence="1">
    <location>
        <begin position="194"/>
        <end position="211"/>
    </location>
</feature>
<dbReference type="AlphaFoldDB" id="A0A845HSN1"/>
<dbReference type="InterPro" id="IPR053170">
    <property type="entry name" value="Transcription_regulator"/>
</dbReference>
<feature type="transmembrane region" description="Helical" evidence="1">
    <location>
        <begin position="70"/>
        <end position="93"/>
    </location>
</feature>